<keyword evidence="2" id="KW-0812">Transmembrane</keyword>
<evidence type="ECO:0000256" key="2">
    <source>
        <dbReference type="SAM" id="Phobius"/>
    </source>
</evidence>
<dbReference type="Proteomes" id="UP000031246">
    <property type="component" value="Unassembled WGS sequence"/>
</dbReference>
<dbReference type="PANTHER" id="PTHR30576:SF0">
    <property type="entry name" value="UNDECAPRENYL-PHOSPHATE N-ACETYLGALACTOSAMINYL 1-PHOSPHATE TRANSFERASE-RELATED"/>
    <property type="match status" value="1"/>
</dbReference>
<dbReference type="PANTHER" id="PTHR30576">
    <property type="entry name" value="COLANIC BIOSYNTHESIS UDP-GLUCOSE LIPID CARRIER TRANSFERASE"/>
    <property type="match status" value="1"/>
</dbReference>
<proteinExistence type="inferred from homology"/>
<protein>
    <recommendedName>
        <fullName evidence="3">Bacterial sugar transferase domain-containing protein</fullName>
    </recommendedName>
</protein>
<dbReference type="Pfam" id="PF02397">
    <property type="entry name" value="Bac_transf"/>
    <property type="match status" value="1"/>
</dbReference>
<dbReference type="EMBL" id="JSYN01000002">
    <property type="protein sequence ID" value="KIA96751.1"/>
    <property type="molecule type" value="Genomic_DNA"/>
</dbReference>
<dbReference type="InterPro" id="IPR011006">
    <property type="entry name" value="CheY-like_superfamily"/>
</dbReference>
<evidence type="ECO:0000259" key="3">
    <source>
        <dbReference type="Pfam" id="PF02397"/>
    </source>
</evidence>
<evidence type="ECO:0000256" key="1">
    <source>
        <dbReference type="ARBA" id="ARBA00006464"/>
    </source>
</evidence>
<sequence length="391" mass="45066">MNNPIIALVGFEKDFQHIDFDACNFGDLQIVHFENGLRLVQEWTEQQLNVAAVVSNSEILSNGGLSLLETLKKRQMPSTPFFLVVRYFNANLRILALTAGVSDVFRVPVEKERLEKRLNFLVQHWTSLNREVKITSRPVYHIGFAKRLFDVFFAGLALILLFPLFLIVAISIWVESKGPVFYYSLRSGTGFKVFRFYKFRSMYVNADQKVKDLKHLNQYDLDQEKKEVRKPELQLCNSCVALGKCQYPVYADGAQWCEKDDLYINSQKSGSAFFKIANDPRVTRVGHFIRNTSIDELPQLWNVIKGDMSIVGNRPLPIYEAEKLTTDKYVLRFAAPAGITGLWQVEKRGRGEMSEEERLVLDNTYALKQSFWNDIRLILKTIPALFQKENV</sequence>
<feature type="transmembrane region" description="Helical" evidence="2">
    <location>
        <begin position="151"/>
        <end position="174"/>
    </location>
</feature>
<comment type="caution">
    <text evidence="4">The sequence shown here is derived from an EMBL/GenBank/DDBJ whole genome shotgun (WGS) entry which is preliminary data.</text>
</comment>
<accession>A0A0C1DGI3</accession>
<dbReference type="Gene3D" id="3.40.50.2300">
    <property type="match status" value="1"/>
</dbReference>
<dbReference type="InterPro" id="IPR003362">
    <property type="entry name" value="Bact_transf"/>
</dbReference>
<dbReference type="GO" id="GO:0016780">
    <property type="term" value="F:phosphotransferase activity, for other substituted phosphate groups"/>
    <property type="evidence" value="ECO:0007669"/>
    <property type="project" value="TreeGrafter"/>
</dbReference>
<name>A0A0C1DGI3_9SPHI</name>
<keyword evidence="2" id="KW-1133">Transmembrane helix</keyword>
<organism evidence="4 5">
    <name type="scientific">Pedobacter kyungheensis</name>
    <dbReference type="NCBI Taxonomy" id="1069985"/>
    <lineage>
        <taxon>Bacteria</taxon>
        <taxon>Pseudomonadati</taxon>
        <taxon>Bacteroidota</taxon>
        <taxon>Sphingobacteriia</taxon>
        <taxon>Sphingobacteriales</taxon>
        <taxon>Sphingobacteriaceae</taxon>
        <taxon>Pedobacter</taxon>
    </lineage>
</organism>
<evidence type="ECO:0000313" key="4">
    <source>
        <dbReference type="EMBL" id="KIA96751.1"/>
    </source>
</evidence>
<reference evidence="4 5" key="1">
    <citation type="submission" date="2014-10" db="EMBL/GenBank/DDBJ databases">
        <title>Pedobacter Kyungheensis.</title>
        <authorList>
            <person name="Anderson B.M."/>
            <person name="Newman J.D."/>
        </authorList>
    </citation>
    <scope>NUCLEOTIDE SEQUENCE [LARGE SCALE GENOMIC DNA]</scope>
    <source>
        <strain evidence="4 5">KACC 16221</strain>
    </source>
</reference>
<dbReference type="AlphaFoldDB" id="A0A0C1DGI3"/>
<gene>
    <name evidence="4" type="ORF">OC25_01865</name>
</gene>
<evidence type="ECO:0000313" key="5">
    <source>
        <dbReference type="Proteomes" id="UP000031246"/>
    </source>
</evidence>
<keyword evidence="5" id="KW-1185">Reference proteome</keyword>
<dbReference type="SUPFAM" id="SSF52172">
    <property type="entry name" value="CheY-like"/>
    <property type="match status" value="1"/>
</dbReference>
<feature type="domain" description="Bacterial sugar transferase" evidence="3">
    <location>
        <begin position="146"/>
        <end position="386"/>
    </location>
</feature>
<comment type="similarity">
    <text evidence="1">Belongs to the bacterial sugar transferase family.</text>
</comment>
<dbReference type="OrthoDB" id="9808602at2"/>
<keyword evidence="2" id="KW-0472">Membrane</keyword>